<dbReference type="GO" id="GO:0004519">
    <property type="term" value="F:endonuclease activity"/>
    <property type="evidence" value="ECO:0007669"/>
    <property type="project" value="UniProtKB-KW"/>
</dbReference>
<keyword evidence="2" id="KW-0378">Hydrolase</keyword>
<dbReference type="SMART" id="SM00507">
    <property type="entry name" value="HNHc"/>
    <property type="match status" value="1"/>
</dbReference>
<keyword evidence="2" id="KW-0255">Endonuclease</keyword>
<evidence type="ECO:0000259" key="1">
    <source>
        <dbReference type="SMART" id="SM00507"/>
    </source>
</evidence>
<dbReference type="AlphaFoldDB" id="A0A1W2EUS4"/>
<proteinExistence type="predicted"/>
<dbReference type="GO" id="GO:0008270">
    <property type="term" value="F:zinc ion binding"/>
    <property type="evidence" value="ECO:0007669"/>
    <property type="project" value="InterPro"/>
</dbReference>
<accession>A0A1W2EUS4</accession>
<name>A0A1W2EUS4_9RHOB</name>
<dbReference type="Gene3D" id="1.10.30.50">
    <property type="match status" value="1"/>
</dbReference>
<dbReference type="InterPro" id="IPR002711">
    <property type="entry name" value="HNH"/>
</dbReference>
<keyword evidence="3" id="KW-1185">Reference proteome</keyword>
<feature type="domain" description="HNH nuclease" evidence="1">
    <location>
        <begin position="137"/>
        <end position="203"/>
    </location>
</feature>
<reference evidence="2 3" key="1">
    <citation type="submission" date="2017-04" db="EMBL/GenBank/DDBJ databases">
        <authorList>
            <person name="Afonso C.L."/>
            <person name="Miller P.J."/>
            <person name="Scott M.A."/>
            <person name="Spackman E."/>
            <person name="Goraichik I."/>
            <person name="Dimitrov K.M."/>
            <person name="Suarez D.L."/>
            <person name="Swayne D.E."/>
        </authorList>
    </citation>
    <scope>NUCLEOTIDE SEQUENCE [LARGE SCALE GENOMIC DNA]</scope>
    <source>
        <strain evidence="2 3">CGMCC 1.12644</strain>
    </source>
</reference>
<protein>
    <submittedName>
        <fullName evidence="2">HNH endonuclease</fullName>
    </submittedName>
</protein>
<sequence>MPTLEALVNSKAIGLSTSELVPILREVLKPAGKDLEISPHRNDDYFSEKVRNLKSHKKLEKMGVATFDGTRYQITAKGKKFVNDVQGARESYKEQGFKKALINRSIKPEKTVFVEEGHQRVVSKVIRARSQKLRDFALKTYSKADDTIDCRGCGFEGSNVYGNTGKGLIEIHHKKPISTSGVSKIDLRKAVKNVVPLCPNCHRLVHRKSGEVMELGELKKLTGK</sequence>
<organism evidence="2 3">
    <name type="scientific">Primorskyibacter flagellatus</name>
    <dbReference type="NCBI Taxonomy" id="1387277"/>
    <lineage>
        <taxon>Bacteria</taxon>
        <taxon>Pseudomonadati</taxon>
        <taxon>Pseudomonadota</taxon>
        <taxon>Alphaproteobacteria</taxon>
        <taxon>Rhodobacterales</taxon>
        <taxon>Roseobacteraceae</taxon>
        <taxon>Primorskyibacter</taxon>
    </lineage>
</organism>
<evidence type="ECO:0000313" key="3">
    <source>
        <dbReference type="Proteomes" id="UP000192330"/>
    </source>
</evidence>
<dbReference type="Proteomes" id="UP000192330">
    <property type="component" value="Unassembled WGS sequence"/>
</dbReference>
<dbReference type="Pfam" id="PF01844">
    <property type="entry name" value="HNH"/>
    <property type="match status" value="1"/>
</dbReference>
<evidence type="ECO:0000313" key="2">
    <source>
        <dbReference type="EMBL" id="SMD12946.1"/>
    </source>
</evidence>
<gene>
    <name evidence="2" type="ORF">SAMN06295998_1442</name>
</gene>
<dbReference type="InterPro" id="IPR003615">
    <property type="entry name" value="HNH_nuc"/>
</dbReference>
<keyword evidence="2" id="KW-0540">Nuclease</keyword>
<dbReference type="GO" id="GO:0003676">
    <property type="term" value="F:nucleic acid binding"/>
    <property type="evidence" value="ECO:0007669"/>
    <property type="project" value="InterPro"/>
</dbReference>
<dbReference type="CDD" id="cd00085">
    <property type="entry name" value="HNHc"/>
    <property type="match status" value="1"/>
</dbReference>
<dbReference type="EMBL" id="FWYD01000044">
    <property type="protein sequence ID" value="SMD12946.1"/>
    <property type="molecule type" value="Genomic_DNA"/>
</dbReference>